<feature type="transmembrane region" description="Helical" evidence="2">
    <location>
        <begin position="119"/>
        <end position="139"/>
    </location>
</feature>
<evidence type="ECO:0000256" key="2">
    <source>
        <dbReference type="SAM" id="Phobius"/>
    </source>
</evidence>
<feature type="region of interest" description="Disordered" evidence="1">
    <location>
        <begin position="643"/>
        <end position="683"/>
    </location>
</feature>
<feature type="transmembrane region" description="Helical" evidence="2">
    <location>
        <begin position="39"/>
        <end position="58"/>
    </location>
</feature>
<feature type="transmembrane region" description="Helical" evidence="2">
    <location>
        <begin position="547"/>
        <end position="572"/>
    </location>
</feature>
<accession>A0A6A5WQF1</accession>
<dbReference type="EMBL" id="ML977569">
    <property type="protein sequence ID" value="KAF2004093.1"/>
    <property type="molecule type" value="Genomic_DNA"/>
</dbReference>
<keyword evidence="2" id="KW-0472">Membrane</keyword>
<reference evidence="3" key="1">
    <citation type="journal article" date="2020" name="Stud. Mycol.">
        <title>101 Dothideomycetes genomes: a test case for predicting lifestyles and emergence of pathogens.</title>
        <authorList>
            <person name="Haridas S."/>
            <person name="Albert R."/>
            <person name="Binder M."/>
            <person name="Bloem J."/>
            <person name="Labutti K."/>
            <person name="Salamov A."/>
            <person name="Andreopoulos B."/>
            <person name="Baker S."/>
            <person name="Barry K."/>
            <person name="Bills G."/>
            <person name="Bluhm B."/>
            <person name="Cannon C."/>
            <person name="Castanera R."/>
            <person name="Culley D."/>
            <person name="Daum C."/>
            <person name="Ezra D."/>
            <person name="Gonzalez J."/>
            <person name="Henrissat B."/>
            <person name="Kuo A."/>
            <person name="Liang C."/>
            <person name="Lipzen A."/>
            <person name="Lutzoni F."/>
            <person name="Magnuson J."/>
            <person name="Mondo S."/>
            <person name="Nolan M."/>
            <person name="Ohm R."/>
            <person name="Pangilinan J."/>
            <person name="Park H.-J."/>
            <person name="Ramirez L."/>
            <person name="Alfaro M."/>
            <person name="Sun H."/>
            <person name="Tritt A."/>
            <person name="Yoshinaga Y."/>
            <person name="Zwiers L.-H."/>
            <person name="Turgeon B."/>
            <person name="Goodwin S."/>
            <person name="Spatafora J."/>
            <person name="Crous P."/>
            <person name="Grigoriev I."/>
        </authorList>
    </citation>
    <scope>NUCLEOTIDE SEQUENCE</scope>
    <source>
        <strain evidence="3">CBS 123094</strain>
    </source>
</reference>
<keyword evidence="2" id="KW-1133">Transmembrane helix</keyword>
<name>A0A6A5WQF1_9PLEO</name>
<evidence type="ECO:0000313" key="3">
    <source>
        <dbReference type="EMBL" id="KAF2004093.1"/>
    </source>
</evidence>
<dbReference type="AlphaFoldDB" id="A0A6A5WQF1"/>
<evidence type="ECO:0000313" key="4">
    <source>
        <dbReference type="Proteomes" id="UP000799779"/>
    </source>
</evidence>
<dbReference type="OrthoDB" id="3540210at2759"/>
<evidence type="ECO:0000256" key="1">
    <source>
        <dbReference type="SAM" id="MobiDB-lite"/>
    </source>
</evidence>
<proteinExistence type="predicted"/>
<keyword evidence="4" id="KW-1185">Reference proteome</keyword>
<keyword evidence="2" id="KW-0812">Transmembrane</keyword>
<sequence>MSNEFVRPKSEDDVYTGIWINRLYGPIYGATLTLGRDHGGLLVAFLALYVAATGKSFWKITRFGLHSTFSSIHCPDGIYHQRQALLRNSESAPDTALKLLLVGFAWKNRIGTAGNWRRLFLPILTALTVSIGFLLAGIFSSRVTSSQANEVLLSGNHCGDTLDQDTEWSSKWVTGLLRYQFEKYTEDLAYATQCYQFNDGKLPRKCQTFAQPRIKYKIDGRTTCPFAQKICQTQTGNLALDSGYIKSNRDLGINSELEFLLRIRHQCAPLITDGYSELEIDPGDSSRRAMRYNYHEPGYNRSEFETYAVPITQTGKLEMASRADLGELYNYKVGTGDTQYPPVSELSVTDREVLNLFFLDSTNVYHFFDTPDLWFGNSTRVNMELNGTFASVAVGVLACRSEYMLCNEAQRDESRCINIVDNVSEEHNLSVLSSIWPNENDQAILRGILAVLSSEWYAQMEAFYRISGLPSLLASRTLKSGTQSSQLPENHWQKELEYTFQAELASLQSGLVENTRVGMLWMKQIHGASNTTWRSACQQQKTRSFEFYSFNILGLSMILVIGLVLMLMAVFLEQIAGWVDRIRHDGKPSYKQLEWETNSTLQLQRLAHESLGFGDWSHPTDVVPVTKKGGDIGILDFTDLGHPSLRHPTERESGQNLVRTSRNKVEESNSSLGGAEDSDGETG</sequence>
<organism evidence="3 4">
    <name type="scientific">Amniculicola lignicola CBS 123094</name>
    <dbReference type="NCBI Taxonomy" id="1392246"/>
    <lineage>
        <taxon>Eukaryota</taxon>
        <taxon>Fungi</taxon>
        <taxon>Dikarya</taxon>
        <taxon>Ascomycota</taxon>
        <taxon>Pezizomycotina</taxon>
        <taxon>Dothideomycetes</taxon>
        <taxon>Pleosporomycetidae</taxon>
        <taxon>Pleosporales</taxon>
        <taxon>Amniculicolaceae</taxon>
        <taxon>Amniculicola</taxon>
    </lineage>
</organism>
<dbReference type="Proteomes" id="UP000799779">
    <property type="component" value="Unassembled WGS sequence"/>
</dbReference>
<gene>
    <name evidence="3" type="ORF">P154DRAFT_572543</name>
</gene>
<protein>
    <submittedName>
        <fullName evidence="3">Uncharacterized protein</fullName>
    </submittedName>
</protein>